<dbReference type="AlphaFoldDB" id="A0A9W8YDE1"/>
<keyword evidence="2" id="KW-1185">Reference proteome</keyword>
<evidence type="ECO:0000313" key="2">
    <source>
        <dbReference type="Proteomes" id="UP001140560"/>
    </source>
</evidence>
<evidence type="ECO:0000313" key="1">
    <source>
        <dbReference type="EMBL" id="KAJ4374980.1"/>
    </source>
</evidence>
<reference evidence="1" key="1">
    <citation type="submission" date="2022-10" db="EMBL/GenBank/DDBJ databases">
        <title>Tapping the CABI collections for fungal endophytes: first genome assemblies for Collariella, Neodidymelliopsis, Ascochyta clinopodiicola, Didymella pomorum, Didymosphaeria variabile, Neocosmospora piperis and Neocucurbitaria cava.</title>
        <authorList>
            <person name="Hill R."/>
        </authorList>
    </citation>
    <scope>NUCLEOTIDE SEQUENCE</scope>
    <source>
        <strain evidence="1">IMI 356814</strain>
    </source>
</reference>
<accession>A0A9W8YDE1</accession>
<name>A0A9W8YDE1_9PLEO</name>
<proteinExistence type="predicted"/>
<gene>
    <name evidence="1" type="ORF">N0V83_002059</name>
</gene>
<dbReference type="Proteomes" id="UP001140560">
    <property type="component" value="Unassembled WGS sequence"/>
</dbReference>
<comment type="caution">
    <text evidence="1">The sequence shown here is derived from an EMBL/GenBank/DDBJ whole genome shotgun (WGS) entry which is preliminary data.</text>
</comment>
<sequence length="176" mass="20018">MASLLDEFFHLMLVSQPGLGDVRETNKAKAAVMWNILEFGVSRSHAPGRGLFHPTFFQEQELQTSKRRDDLTFDKPDHDASDIQDIVSHYAAPPDRFLLPTADRYDHRASPQQTEAYPKIQDTPQQASLLNTGITNFPPLLDWTWMTENSQGSYDPNIMLQEQGGMGLDWWDNGIL</sequence>
<protein>
    <submittedName>
        <fullName evidence="1">Uncharacterized protein</fullName>
    </submittedName>
</protein>
<dbReference type="EMBL" id="JAPEUY010000003">
    <property type="protein sequence ID" value="KAJ4374980.1"/>
    <property type="molecule type" value="Genomic_DNA"/>
</dbReference>
<organism evidence="1 2">
    <name type="scientific">Neocucurbitaria cava</name>
    <dbReference type="NCBI Taxonomy" id="798079"/>
    <lineage>
        <taxon>Eukaryota</taxon>
        <taxon>Fungi</taxon>
        <taxon>Dikarya</taxon>
        <taxon>Ascomycota</taxon>
        <taxon>Pezizomycotina</taxon>
        <taxon>Dothideomycetes</taxon>
        <taxon>Pleosporomycetidae</taxon>
        <taxon>Pleosporales</taxon>
        <taxon>Pleosporineae</taxon>
        <taxon>Cucurbitariaceae</taxon>
        <taxon>Neocucurbitaria</taxon>
    </lineage>
</organism>